<feature type="compositionally biased region" description="Low complexity" evidence="1">
    <location>
        <begin position="819"/>
        <end position="829"/>
    </location>
</feature>
<keyword evidence="4" id="KW-1185">Reference proteome</keyword>
<dbReference type="Pfam" id="PF23788">
    <property type="entry name" value="EDRF1_N"/>
    <property type="match status" value="2"/>
</dbReference>
<dbReference type="InterPro" id="IPR056582">
    <property type="entry name" value="EDRF1_N"/>
</dbReference>
<protein>
    <recommendedName>
        <fullName evidence="2">EDRF1 N-terminal domain-containing protein</fullName>
    </recommendedName>
</protein>
<reference evidence="3 4" key="1">
    <citation type="journal article" date="2022" name="Cell">
        <title>Repeat-based holocentromeres influence genome architecture and karyotype evolution.</title>
        <authorList>
            <person name="Hofstatter P.G."/>
            <person name="Thangavel G."/>
            <person name="Lux T."/>
            <person name="Neumann P."/>
            <person name="Vondrak T."/>
            <person name="Novak P."/>
            <person name="Zhang M."/>
            <person name="Costa L."/>
            <person name="Castellani M."/>
            <person name="Scott A."/>
            <person name="Toegelov H."/>
            <person name="Fuchs J."/>
            <person name="Mata-Sucre Y."/>
            <person name="Dias Y."/>
            <person name="Vanzela A.L.L."/>
            <person name="Huettel B."/>
            <person name="Almeida C.C.S."/>
            <person name="Simkova H."/>
            <person name="Souza G."/>
            <person name="Pedrosa-Harand A."/>
            <person name="Macas J."/>
            <person name="Mayer K.F.X."/>
            <person name="Houben A."/>
            <person name="Marques A."/>
        </authorList>
    </citation>
    <scope>NUCLEOTIDE SEQUENCE [LARGE SCALE GENOMIC DNA]</scope>
    <source>
        <strain evidence="3">RhyTen1mFocal</strain>
    </source>
</reference>
<evidence type="ECO:0000313" key="3">
    <source>
        <dbReference type="EMBL" id="KAJ3707734.1"/>
    </source>
</evidence>
<proteinExistence type="predicted"/>
<feature type="region of interest" description="Disordered" evidence="1">
    <location>
        <begin position="168"/>
        <end position="190"/>
    </location>
</feature>
<feature type="domain" description="EDRF1 N-terminal" evidence="2">
    <location>
        <begin position="274"/>
        <end position="538"/>
    </location>
</feature>
<feature type="compositionally biased region" description="Polar residues" evidence="1">
    <location>
        <begin position="222"/>
        <end position="234"/>
    </location>
</feature>
<gene>
    <name evidence="3" type="ORF">LUZ61_011439</name>
</gene>
<dbReference type="PANTHER" id="PTHR15000:SF1">
    <property type="entry name" value="ERYTHROID DIFFERENTIATION-RELATED FACTOR 1"/>
    <property type="match status" value="1"/>
</dbReference>
<accession>A0AAD6A107</accession>
<feature type="region of interest" description="Disordered" evidence="1">
    <location>
        <begin position="208"/>
        <end position="234"/>
    </location>
</feature>
<organism evidence="3 4">
    <name type="scientific">Rhynchospora tenuis</name>
    <dbReference type="NCBI Taxonomy" id="198213"/>
    <lineage>
        <taxon>Eukaryota</taxon>
        <taxon>Viridiplantae</taxon>
        <taxon>Streptophyta</taxon>
        <taxon>Embryophyta</taxon>
        <taxon>Tracheophyta</taxon>
        <taxon>Spermatophyta</taxon>
        <taxon>Magnoliopsida</taxon>
        <taxon>Liliopsida</taxon>
        <taxon>Poales</taxon>
        <taxon>Cyperaceae</taxon>
        <taxon>Cyperoideae</taxon>
        <taxon>Rhynchosporeae</taxon>
        <taxon>Rhynchospora</taxon>
    </lineage>
</organism>
<feature type="compositionally biased region" description="Low complexity" evidence="1">
    <location>
        <begin position="173"/>
        <end position="185"/>
    </location>
</feature>
<dbReference type="GO" id="GO:0045893">
    <property type="term" value="P:positive regulation of DNA-templated transcription"/>
    <property type="evidence" value="ECO:0007669"/>
    <property type="project" value="TreeGrafter"/>
</dbReference>
<dbReference type="Gene3D" id="1.25.40.10">
    <property type="entry name" value="Tetratricopeptide repeat domain"/>
    <property type="match status" value="1"/>
</dbReference>
<feature type="region of interest" description="Disordered" evidence="1">
    <location>
        <begin position="819"/>
        <end position="850"/>
    </location>
</feature>
<feature type="domain" description="EDRF1 N-terminal" evidence="2">
    <location>
        <begin position="106"/>
        <end position="156"/>
    </location>
</feature>
<dbReference type="PANTHER" id="PTHR15000">
    <property type="entry name" value="ERYTHROID DIFFERENTIATION-RELATED FACTOR 1"/>
    <property type="match status" value="1"/>
</dbReference>
<dbReference type="Proteomes" id="UP001210211">
    <property type="component" value="Unassembled WGS sequence"/>
</dbReference>
<feature type="region of interest" description="Disordered" evidence="1">
    <location>
        <begin position="250"/>
        <end position="275"/>
    </location>
</feature>
<dbReference type="InterPro" id="IPR011990">
    <property type="entry name" value="TPR-like_helical_dom_sf"/>
</dbReference>
<dbReference type="EMBL" id="JAMRDG010000001">
    <property type="protein sequence ID" value="KAJ3707734.1"/>
    <property type="molecule type" value="Genomic_DNA"/>
</dbReference>
<sequence>MEGSGKLQCVGRLEIAEPKPVGFLCGTIPVPTNPAFPLSDSALFPSPPHTIGAPRYQMLPVQTDLNTLPVLSNLPEMLIPSSAKNSEGFYCKSSPVSQNLSRKCESLAVSGITEYGDEIDVIAPTDILKQIFKIPYSKAKLSIAVHRIGDTLILNTGPDVEEGEKMYRRPTNQPQHQPQPQSQHQTKTSSDPSIFLNFAMHSVRMEACDCPPGHEPTRADQTESPTPTSTILPGATFSQRDGGLFWSKGKERGQGSKHPVKHTSQIGEKARGQVQESEKIKRVTNNDFMRVLMWQFHNFRMLLGSDLLIFSNERYVAVSLHLWDVSRQVTPLNWLDAWLDNLMASVPELAICYHRNGVVQGYELLKTDDIFLLKGVSEDGVPAFLPQVVQQNGLAVLRFLQDNCKQDPGAYWLYKGAGEDVIQLFDLSTMPTNRSSEDHSACPSLPALINKGRRETLFSLGTLLYRVAHRLSLSKARENSVKCARFFKKCLDFLSEQDHLVIRAYAHEEFARLILRCYEELELNSESLLLESGATVIDLEEEGNSEFTIEMLEDSSLLRNSSSNNADAVSVTSVGEIEVPVEKLELCPIGNASDTVTETVSDPISSKLAAIHHISQAIKSLSWKRQLQTDDDFNEFGENFVKSRIREKSGFSICSCGDPDCLETCDIREWLPKFKVDMKMWKLVLLLGESYLALGEAYKENGQLHRALKVVEVASLVYGSMPDSLEDSEFISSMSDNGSGSETNSTKLFWTKAWMLVGDLYAEYHRLRANEVRVKREKIYVSNEVVEEVKRLKKKLGKDRQNCGTCSLINCSCQSDRASSGSSASSSTSTHVGTKFSKRRNKKPLSENTHSNAYITCDTTEVQKHELVLESERREDSTKVKNGGIFKFLEGPRFGEVEFNLNSAVQCYEEALKATAGILPDEVQSVKKKKGWACNELGRYKLEKGDLIGAEREFSHAIKTFQEASDHKNVILINCNLGHGRRALAEDLVSKMGEFKNLHSLKNVYLHTIKRAKSEYLLSLEYYTAAKRELTCLTGGTENEELNSEALTQYAHTNLRLGMLLAKESVSSDSLEIKRENNKEISASIAFREALSTYESLGGSRKQEAAFCHYQLGCYHRDICLKFVELEARGGKGNKSENKSRQKVKWYGSLAEKNYYKAADFYGPKSHPSMYINILMELSSLSCSLSSLFHSSSNLEAALMHLLEARHVVEDKDDNSSDLTLDIESNFWSQLQSLLKAMLSASMSGHAKAIQAGSGSAPSSPASNRVLDSAKLKEMYRMSLKSISWGQLHAMYRHWVC</sequence>
<evidence type="ECO:0000259" key="2">
    <source>
        <dbReference type="Pfam" id="PF23788"/>
    </source>
</evidence>
<evidence type="ECO:0000256" key="1">
    <source>
        <dbReference type="SAM" id="MobiDB-lite"/>
    </source>
</evidence>
<comment type="caution">
    <text evidence="3">The sequence shown here is derived from an EMBL/GenBank/DDBJ whole genome shotgun (WGS) entry which is preliminary data.</text>
</comment>
<name>A0AAD6A107_9POAL</name>
<evidence type="ECO:0000313" key="4">
    <source>
        <dbReference type="Proteomes" id="UP001210211"/>
    </source>
</evidence>